<feature type="non-terminal residue" evidence="2">
    <location>
        <position position="1"/>
    </location>
</feature>
<protein>
    <submittedName>
        <fullName evidence="2">Uncharacterized protein</fullName>
    </submittedName>
</protein>
<reference evidence="2" key="1">
    <citation type="submission" date="2023-12" db="EMBL/GenBank/DDBJ databases">
        <title>Fervidustalea candida gen. nov., sp. nov., a novel member of the family Paenibacillaceae isolated from a geothermal area.</title>
        <authorList>
            <person name="Li W.-J."/>
            <person name="Jiao J.-Y."/>
            <person name="Chen Y."/>
        </authorList>
    </citation>
    <scope>NUCLEOTIDE SEQUENCE</scope>
    <source>
        <strain evidence="2">SYSU GA230002</strain>
    </source>
</reference>
<organism evidence="2 3">
    <name type="scientific">Ferviditalea candida</name>
    <dbReference type="NCBI Taxonomy" id="3108399"/>
    <lineage>
        <taxon>Bacteria</taxon>
        <taxon>Bacillati</taxon>
        <taxon>Bacillota</taxon>
        <taxon>Bacilli</taxon>
        <taxon>Bacillales</taxon>
        <taxon>Paenibacillaceae</taxon>
        <taxon>Ferviditalea</taxon>
    </lineage>
</organism>
<comment type="caution">
    <text evidence="2">The sequence shown here is derived from an EMBL/GenBank/DDBJ whole genome shotgun (WGS) entry which is preliminary data.</text>
</comment>
<feature type="region of interest" description="Disordered" evidence="1">
    <location>
        <begin position="72"/>
        <end position="104"/>
    </location>
</feature>
<sequence>WNSRMSLQYKVKSKAAKGYFSKLGWAHGRKDDVLTWEGLYGTPSADGNRSRKVPLNVQESTEAVVRKYGTPERGRAERQLKDGSESFETRCMESRISRGTASGK</sequence>
<evidence type="ECO:0000313" key="2">
    <source>
        <dbReference type="EMBL" id="MEB3104126.1"/>
    </source>
</evidence>
<evidence type="ECO:0000313" key="3">
    <source>
        <dbReference type="Proteomes" id="UP001310386"/>
    </source>
</evidence>
<accession>A0ABU5ZNM2</accession>
<dbReference type="RefSeq" id="WP_371756248.1">
    <property type="nucleotide sequence ID" value="NZ_JAYJLD010000125.1"/>
</dbReference>
<evidence type="ECO:0000256" key="1">
    <source>
        <dbReference type="SAM" id="MobiDB-lite"/>
    </source>
</evidence>
<gene>
    <name evidence="2" type="ORF">VF724_21195</name>
</gene>
<dbReference type="Proteomes" id="UP001310386">
    <property type="component" value="Unassembled WGS sequence"/>
</dbReference>
<keyword evidence="3" id="KW-1185">Reference proteome</keyword>
<dbReference type="EMBL" id="JAYJLD010000125">
    <property type="protein sequence ID" value="MEB3104126.1"/>
    <property type="molecule type" value="Genomic_DNA"/>
</dbReference>
<name>A0ABU5ZNM2_9BACL</name>
<feature type="compositionally biased region" description="Basic and acidic residues" evidence="1">
    <location>
        <begin position="72"/>
        <end position="96"/>
    </location>
</feature>
<proteinExistence type="predicted"/>